<evidence type="ECO:0000313" key="14">
    <source>
        <dbReference type="Proteomes" id="UP001642360"/>
    </source>
</evidence>
<reference evidence="13 14" key="1">
    <citation type="submission" date="2024-02" db="EMBL/GenBank/DDBJ databases">
        <authorList>
            <person name="Vignale AGUSTIN F."/>
            <person name="Sosa J E."/>
            <person name="Modenutti C."/>
        </authorList>
    </citation>
    <scope>NUCLEOTIDE SEQUENCE [LARGE SCALE GENOMIC DNA]</scope>
</reference>
<evidence type="ECO:0000259" key="12">
    <source>
        <dbReference type="Pfam" id="PF14413"/>
    </source>
</evidence>
<dbReference type="InterPro" id="IPR007537">
    <property type="entry name" value="tRNAHis_GuaTrfase_Thg1"/>
</dbReference>
<keyword evidence="10" id="KW-0342">GTP-binding</keyword>
<proteinExistence type="inferred from homology"/>
<dbReference type="GO" id="GO:0046872">
    <property type="term" value="F:metal ion binding"/>
    <property type="evidence" value="ECO:0007669"/>
    <property type="project" value="UniProtKB-KW"/>
</dbReference>
<dbReference type="EC" id="2.7.7.79" evidence="3"/>
<evidence type="ECO:0000256" key="8">
    <source>
        <dbReference type="ARBA" id="ARBA00022741"/>
    </source>
</evidence>
<keyword evidence="8" id="KW-0547">Nucleotide-binding</keyword>
<evidence type="ECO:0000256" key="10">
    <source>
        <dbReference type="ARBA" id="ARBA00023134"/>
    </source>
</evidence>
<evidence type="ECO:0000256" key="3">
    <source>
        <dbReference type="ARBA" id="ARBA00012511"/>
    </source>
</evidence>
<dbReference type="InterPro" id="IPR025845">
    <property type="entry name" value="Thg1_C_dom"/>
</dbReference>
<evidence type="ECO:0000256" key="6">
    <source>
        <dbReference type="ARBA" id="ARBA00022695"/>
    </source>
</evidence>
<comment type="similarity">
    <text evidence="2">Belongs to the tRNA(His) guanylyltransferase family.</text>
</comment>
<keyword evidence="5" id="KW-0819">tRNA processing</keyword>
<gene>
    <name evidence="13" type="ORF">ILEXP_LOCUS5050</name>
</gene>
<sequence length="247" mass="28979">MKWEEFFPQKELRFPPSFQSRVISCASMEVLQSYLAWRQSDCHLENMYNTCLWMLIKSGNTELEAREIVKAEIGAENNLKEKQKHKQNELLFQKFGINYTELPSIFRQGSSIFKTKAEEIVKYNDNGTPVKRLRKKVVLVYSKNIAARSFWNKHLSLLKELGSFGQDLNKVRSEYLESFQLGSKLTLTNWIVIRIDGCHFHRFAEVHEFEKPNDEQALCLMNSCAVAVLEEFNDIVFSYGMSDEYRY</sequence>
<evidence type="ECO:0000256" key="4">
    <source>
        <dbReference type="ARBA" id="ARBA00022679"/>
    </source>
</evidence>
<dbReference type="EMBL" id="CAUOFW020000849">
    <property type="protein sequence ID" value="CAK9137992.1"/>
    <property type="molecule type" value="Genomic_DNA"/>
</dbReference>
<name>A0ABC8QZX3_9AQUA</name>
<evidence type="ECO:0000256" key="2">
    <source>
        <dbReference type="ARBA" id="ARBA00010113"/>
    </source>
</evidence>
<keyword evidence="7" id="KW-0479">Metal-binding</keyword>
<comment type="caution">
    <text evidence="13">The sequence shown here is derived from an EMBL/GenBank/DDBJ whole genome shotgun (WGS) entry which is preliminary data.</text>
</comment>
<evidence type="ECO:0000256" key="5">
    <source>
        <dbReference type="ARBA" id="ARBA00022694"/>
    </source>
</evidence>
<keyword evidence="6" id="KW-0548">Nucleotidyltransferase</keyword>
<comment type="cofactor">
    <cofactor evidence="1">
        <name>Mg(2+)</name>
        <dbReference type="ChEBI" id="CHEBI:18420"/>
    </cofactor>
</comment>
<dbReference type="PANTHER" id="PTHR12729:SF6">
    <property type="entry name" value="TRNA(HIS) GUANYLYLTRANSFERASE-RELATED"/>
    <property type="match status" value="1"/>
</dbReference>
<dbReference type="AlphaFoldDB" id="A0ABC8QZX3"/>
<evidence type="ECO:0000256" key="9">
    <source>
        <dbReference type="ARBA" id="ARBA00022842"/>
    </source>
</evidence>
<dbReference type="GO" id="GO:0008193">
    <property type="term" value="F:tRNA guanylyltransferase activity"/>
    <property type="evidence" value="ECO:0007669"/>
    <property type="project" value="UniProtKB-EC"/>
</dbReference>
<keyword evidence="14" id="KW-1185">Reference proteome</keyword>
<evidence type="ECO:0000256" key="7">
    <source>
        <dbReference type="ARBA" id="ARBA00022723"/>
    </source>
</evidence>
<dbReference type="Gene3D" id="3.30.70.3000">
    <property type="match status" value="2"/>
</dbReference>
<dbReference type="PANTHER" id="PTHR12729">
    <property type="entry name" value="TRNA(HIS) GUANYLYLTRANSFERASE-RELATED"/>
    <property type="match status" value="1"/>
</dbReference>
<dbReference type="Proteomes" id="UP001642360">
    <property type="component" value="Unassembled WGS sequence"/>
</dbReference>
<evidence type="ECO:0000256" key="1">
    <source>
        <dbReference type="ARBA" id="ARBA00001946"/>
    </source>
</evidence>
<feature type="domain" description="Thg1 C-terminal" evidence="12">
    <location>
        <begin position="30"/>
        <end position="124"/>
    </location>
</feature>
<dbReference type="GO" id="GO:0005525">
    <property type="term" value="F:GTP binding"/>
    <property type="evidence" value="ECO:0007669"/>
    <property type="project" value="UniProtKB-KW"/>
</dbReference>
<accession>A0ABC8QZX3</accession>
<dbReference type="Pfam" id="PF04446">
    <property type="entry name" value="Thg1"/>
    <property type="match status" value="1"/>
</dbReference>
<dbReference type="InterPro" id="IPR038469">
    <property type="entry name" value="tRNAHis_GuaTrfase_Thg1_sf"/>
</dbReference>
<dbReference type="Pfam" id="PF14413">
    <property type="entry name" value="Thg1C"/>
    <property type="match status" value="1"/>
</dbReference>
<feature type="domain" description="tRNAHis guanylyltransferase catalytic" evidence="11">
    <location>
        <begin position="174"/>
        <end position="245"/>
    </location>
</feature>
<dbReference type="InterPro" id="IPR024956">
    <property type="entry name" value="tRNAHis_GuaTrfase_cat"/>
</dbReference>
<keyword evidence="9" id="KW-0460">Magnesium</keyword>
<evidence type="ECO:0000313" key="13">
    <source>
        <dbReference type="EMBL" id="CAK9137992.1"/>
    </source>
</evidence>
<keyword evidence="4" id="KW-0808">Transferase</keyword>
<evidence type="ECO:0000259" key="11">
    <source>
        <dbReference type="Pfam" id="PF04446"/>
    </source>
</evidence>
<organism evidence="13 14">
    <name type="scientific">Ilex paraguariensis</name>
    <name type="common">yerba mate</name>
    <dbReference type="NCBI Taxonomy" id="185542"/>
    <lineage>
        <taxon>Eukaryota</taxon>
        <taxon>Viridiplantae</taxon>
        <taxon>Streptophyta</taxon>
        <taxon>Embryophyta</taxon>
        <taxon>Tracheophyta</taxon>
        <taxon>Spermatophyta</taxon>
        <taxon>Magnoliopsida</taxon>
        <taxon>eudicotyledons</taxon>
        <taxon>Gunneridae</taxon>
        <taxon>Pentapetalae</taxon>
        <taxon>asterids</taxon>
        <taxon>campanulids</taxon>
        <taxon>Aquifoliales</taxon>
        <taxon>Aquifoliaceae</taxon>
        <taxon>Ilex</taxon>
    </lineage>
</organism>
<protein>
    <recommendedName>
        <fullName evidence="3">tRNA(His) guanylyltransferase</fullName>
        <ecNumber evidence="3">2.7.7.79</ecNumber>
    </recommendedName>
</protein>